<evidence type="ECO:0000313" key="2">
    <source>
        <dbReference type="EMBL" id="QCD86530.1"/>
    </source>
</evidence>
<evidence type="ECO:0000313" key="3">
    <source>
        <dbReference type="Proteomes" id="UP000501690"/>
    </source>
</evidence>
<name>A0A4D6LDF8_VIGUN</name>
<keyword evidence="1" id="KW-0732">Signal</keyword>
<sequence length="87" mass="9500">MALVKVALIAVVFALIACNGFVLCLEPQCKNDNDCKGKVPFCRVKAICVGTTCECSMSKQQKPAKCKTTADCPFYCIPPCEKRFCDV</sequence>
<accession>A0A4D6LDF8</accession>
<organism evidence="2 3">
    <name type="scientific">Vigna unguiculata</name>
    <name type="common">Cowpea</name>
    <dbReference type="NCBI Taxonomy" id="3917"/>
    <lineage>
        <taxon>Eukaryota</taxon>
        <taxon>Viridiplantae</taxon>
        <taxon>Streptophyta</taxon>
        <taxon>Embryophyta</taxon>
        <taxon>Tracheophyta</taxon>
        <taxon>Spermatophyta</taxon>
        <taxon>Magnoliopsida</taxon>
        <taxon>eudicotyledons</taxon>
        <taxon>Gunneridae</taxon>
        <taxon>Pentapetalae</taxon>
        <taxon>rosids</taxon>
        <taxon>fabids</taxon>
        <taxon>Fabales</taxon>
        <taxon>Fabaceae</taxon>
        <taxon>Papilionoideae</taxon>
        <taxon>50 kb inversion clade</taxon>
        <taxon>NPAAA clade</taxon>
        <taxon>indigoferoid/millettioid clade</taxon>
        <taxon>Phaseoleae</taxon>
        <taxon>Vigna</taxon>
    </lineage>
</organism>
<proteinExistence type="predicted"/>
<reference evidence="2 3" key="1">
    <citation type="submission" date="2019-04" db="EMBL/GenBank/DDBJ databases">
        <title>An improved genome assembly and genetic linkage map for asparagus bean, Vigna unguiculata ssp. sesquipedialis.</title>
        <authorList>
            <person name="Xia Q."/>
            <person name="Zhang R."/>
            <person name="Dong Y."/>
        </authorList>
    </citation>
    <scope>NUCLEOTIDE SEQUENCE [LARGE SCALE GENOMIC DNA]</scope>
    <source>
        <tissue evidence="2">Leaf</tissue>
    </source>
</reference>
<dbReference type="EMBL" id="CP039347">
    <property type="protein sequence ID" value="QCD86530.1"/>
    <property type="molecule type" value="Genomic_DNA"/>
</dbReference>
<keyword evidence="3" id="KW-1185">Reference proteome</keyword>
<protein>
    <submittedName>
        <fullName evidence="2">Uncharacterized protein</fullName>
    </submittedName>
</protein>
<feature type="signal peptide" evidence="1">
    <location>
        <begin position="1"/>
        <end position="24"/>
    </location>
</feature>
<gene>
    <name evidence="2" type="ORF">DEO72_LG3g1053</name>
</gene>
<dbReference type="AlphaFoldDB" id="A0A4D6LDF8"/>
<evidence type="ECO:0000256" key="1">
    <source>
        <dbReference type="SAM" id="SignalP"/>
    </source>
</evidence>
<feature type="chain" id="PRO_5020023227" evidence="1">
    <location>
        <begin position="25"/>
        <end position="87"/>
    </location>
</feature>
<dbReference type="PROSITE" id="PS51257">
    <property type="entry name" value="PROKAR_LIPOPROTEIN"/>
    <property type="match status" value="1"/>
</dbReference>
<dbReference type="Proteomes" id="UP000501690">
    <property type="component" value="Linkage Group LG3"/>
</dbReference>